<evidence type="ECO:0008006" key="4">
    <source>
        <dbReference type="Google" id="ProtNLM"/>
    </source>
</evidence>
<sequence length="157" mass="17662">MSLLAGFSAFEIIASACKICEESYETMGSIICPPTDTKLLEKIYKSTNVRVQPRKGIITPVCEYCRNRIDEYDEEFKPYMKEYYIESVGSENASEDASIDPLAIGFENETHCTDDTQENKHACIPSLDDKEAFPEVDSDCHSVLPQQKCPATKKEIS</sequence>
<keyword evidence="3" id="KW-1185">Reference proteome</keyword>
<evidence type="ECO:0000256" key="1">
    <source>
        <dbReference type="SAM" id="SignalP"/>
    </source>
</evidence>
<protein>
    <recommendedName>
        <fullName evidence="4">ZAD domain-containing protein</fullName>
    </recommendedName>
</protein>
<evidence type="ECO:0000313" key="3">
    <source>
        <dbReference type="Proteomes" id="UP000075920"/>
    </source>
</evidence>
<organism evidence="2 3">
    <name type="scientific">Anopheles minimus</name>
    <dbReference type="NCBI Taxonomy" id="112268"/>
    <lineage>
        <taxon>Eukaryota</taxon>
        <taxon>Metazoa</taxon>
        <taxon>Ecdysozoa</taxon>
        <taxon>Arthropoda</taxon>
        <taxon>Hexapoda</taxon>
        <taxon>Insecta</taxon>
        <taxon>Pterygota</taxon>
        <taxon>Neoptera</taxon>
        <taxon>Endopterygota</taxon>
        <taxon>Diptera</taxon>
        <taxon>Nematocera</taxon>
        <taxon>Culicoidea</taxon>
        <taxon>Culicidae</taxon>
        <taxon>Anophelinae</taxon>
        <taxon>Anopheles</taxon>
    </lineage>
</organism>
<dbReference type="VEuPathDB" id="VectorBase:AMIN009129"/>
<proteinExistence type="predicted"/>
<accession>A0A182WFI2</accession>
<dbReference type="AlphaFoldDB" id="A0A182WFI2"/>
<keyword evidence="1" id="KW-0732">Signal</keyword>
<feature type="signal peptide" evidence="1">
    <location>
        <begin position="1"/>
        <end position="16"/>
    </location>
</feature>
<dbReference type="EnsemblMetazoa" id="AMIN009129-RA">
    <property type="protein sequence ID" value="AMIN009129-PA"/>
    <property type="gene ID" value="AMIN009129"/>
</dbReference>
<feature type="chain" id="PRO_5008141382" description="ZAD domain-containing protein" evidence="1">
    <location>
        <begin position="17"/>
        <end position="157"/>
    </location>
</feature>
<dbReference type="Proteomes" id="UP000075920">
    <property type="component" value="Unassembled WGS sequence"/>
</dbReference>
<evidence type="ECO:0000313" key="2">
    <source>
        <dbReference type="EnsemblMetazoa" id="AMIN009129-PA"/>
    </source>
</evidence>
<reference evidence="2" key="2">
    <citation type="submission" date="2020-05" db="UniProtKB">
        <authorList>
            <consortium name="EnsemblMetazoa"/>
        </authorList>
    </citation>
    <scope>IDENTIFICATION</scope>
    <source>
        <strain evidence="2">MINIMUS1</strain>
    </source>
</reference>
<dbReference type="STRING" id="112268.A0A182WFI2"/>
<name>A0A182WFI2_9DIPT</name>
<reference evidence="3" key="1">
    <citation type="submission" date="2013-03" db="EMBL/GenBank/DDBJ databases">
        <title>The Genome Sequence of Anopheles minimus MINIMUS1.</title>
        <authorList>
            <consortium name="The Broad Institute Genomics Platform"/>
            <person name="Neafsey D.E."/>
            <person name="Walton C."/>
            <person name="Walker B."/>
            <person name="Young S.K."/>
            <person name="Zeng Q."/>
            <person name="Gargeya S."/>
            <person name="Fitzgerald M."/>
            <person name="Haas B."/>
            <person name="Abouelleil A."/>
            <person name="Allen A.W."/>
            <person name="Alvarado L."/>
            <person name="Arachchi H.M."/>
            <person name="Berlin A.M."/>
            <person name="Chapman S.B."/>
            <person name="Gainer-Dewar J."/>
            <person name="Goldberg J."/>
            <person name="Griggs A."/>
            <person name="Gujja S."/>
            <person name="Hansen M."/>
            <person name="Howarth C."/>
            <person name="Imamovic A."/>
            <person name="Ireland A."/>
            <person name="Larimer J."/>
            <person name="McCowan C."/>
            <person name="Murphy C."/>
            <person name="Pearson M."/>
            <person name="Poon T.W."/>
            <person name="Priest M."/>
            <person name="Roberts A."/>
            <person name="Saif S."/>
            <person name="Shea T."/>
            <person name="Sisk P."/>
            <person name="Sykes S."/>
            <person name="Wortman J."/>
            <person name="Nusbaum C."/>
            <person name="Birren B."/>
        </authorList>
    </citation>
    <scope>NUCLEOTIDE SEQUENCE [LARGE SCALE GENOMIC DNA]</scope>
    <source>
        <strain evidence="3">MINIMUS1</strain>
    </source>
</reference>